<keyword evidence="2" id="KW-0472">Membrane</keyword>
<dbReference type="InterPro" id="IPR051532">
    <property type="entry name" value="Ester_Hydrolysis_Enzymes"/>
</dbReference>
<accession>A0ABT9CAE5</accession>
<name>A0ABT9CAE5_9BACL</name>
<evidence type="ECO:0000256" key="2">
    <source>
        <dbReference type="SAM" id="Phobius"/>
    </source>
</evidence>
<dbReference type="Pfam" id="PF13472">
    <property type="entry name" value="Lipase_GDSL_2"/>
    <property type="match status" value="1"/>
</dbReference>
<protein>
    <submittedName>
        <fullName evidence="4">GDSL-type esterase/lipase family protein</fullName>
    </submittedName>
</protein>
<feature type="coiled-coil region" evidence="1">
    <location>
        <begin position="165"/>
        <end position="192"/>
    </location>
</feature>
<keyword evidence="2" id="KW-0812">Transmembrane</keyword>
<evidence type="ECO:0000313" key="4">
    <source>
        <dbReference type="EMBL" id="MDO7904992.1"/>
    </source>
</evidence>
<dbReference type="RefSeq" id="WP_305022183.1">
    <property type="nucleotide sequence ID" value="NZ_JAUQTB010000001.1"/>
</dbReference>
<reference evidence="4 5" key="1">
    <citation type="submission" date="2023-07" db="EMBL/GenBank/DDBJ databases">
        <title>Paenibacillus sp. JX-17 nov. isolated from soil.</title>
        <authorList>
            <person name="Wan Y."/>
            <person name="Liu B."/>
        </authorList>
    </citation>
    <scope>NUCLEOTIDE SEQUENCE [LARGE SCALE GENOMIC DNA]</scope>
    <source>
        <strain evidence="4 5">JX-17</strain>
    </source>
</reference>
<keyword evidence="2" id="KW-1133">Transmembrane helix</keyword>
<organism evidence="4 5">
    <name type="scientific">Paenibacillus lacisoli</name>
    <dbReference type="NCBI Taxonomy" id="3064525"/>
    <lineage>
        <taxon>Bacteria</taxon>
        <taxon>Bacillati</taxon>
        <taxon>Bacillota</taxon>
        <taxon>Bacilli</taxon>
        <taxon>Bacillales</taxon>
        <taxon>Paenibacillaceae</taxon>
        <taxon>Paenibacillus</taxon>
    </lineage>
</organism>
<evidence type="ECO:0000313" key="5">
    <source>
        <dbReference type="Proteomes" id="UP001240171"/>
    </source>
</evidence>
<feature type="transmembrane region" description="Helical" evidence="2">
    <location>
        <begin position="7"/>
        <end position="29"/>
    </location>
</feature>
<keyword evidence="5" id="KW-1185">Reference proteome</keyword>
<dbReference type="PANTHER" id="PTHR30383:SF27">
    <property type="entry name" value="SPORE GERMINATION LIPASE LIPC"/>
    <property type="match status" value="1"/>
</dbReference>
<sequence length="288" mass="30546">MNQSSKWIWRVVGLGSLAATVLLLAGFVVGVKDIVSPKAGSGLSSQEPALQGDQQTDGQETAAAAKKLEIAAIGDSLARGTGDDSGSGFVRRSITVLDKSGRDVELLNNLAINGLTTEGLLQRLNDPGVQYVLKKSNLILLSIGGNDLFQGAQAAQSMSGTIPTIEQLKAALPEASKRLQTVLEKIREINKNATIVYVGLYNPFGDIPQLLGPGNEIVNTWNQAAISVAAKDKNMIVVPTFDLFQQNLAKYLSSDHFHPNGEGYQAIADRIVQGIPADNTKAEEGAQP</sequence>
<evidence type="ECO:0000256" key="1">
    <source>
        <dbReference type="SAM" id="Coils"/>
    </source>
</evidence>
<feature type="domain" description="SGNH hydrolase-type esterase" evidence="3">
    <location>
        <begin position="72"/>
        <end position="266"/>
    </location>
</feature>
<dbReference type="SUPFAM" id="SSF52266">
    <property type="entry name" value="SGNH hydrolase"/>
    <property type="match status" value="1"/>
</dbReference>
<comment type="caution">
    <text evidence="4">The sequence shown here is derived from an EMBL/GenBank/DDBJ whole genome shotgun (WGS) entry which is preliminary data.</text>
</comment>
<dbReference type="InterPro" id="IPR036514">
    <property type="entry name" value="SGNH_hydro_sf"/>
</dbReference>
<dbReference type="Proteomes" id="UP001240171">
    <property type="component" value="Unassembled WGS sequence"/>
</dbReference>
<keyword evidence="1" id="KW-0175">Coiled coil</keyword>
<evidence type="ECO:0000259" key="3">
    <source>
        <dbReference type="Pfam" id="PF13472"/>
    </source>
</evidence>
<proteinExistence type="predicted"/>
<dbReference type="PANTHER" id="PTHR30383">
    <property type="entry name" value="THIOESTERASE 1/PROTEASE 1/LYSOPHOSPHOLIPASE L1"/>
    <property type="match status" value="1"/>
</dbReference>
<dbReference type="Gene3D" id="3.40.50.1110">
    <property type="entry name" value="SGNH hydrolase"/>
    <property type="match status" value="1"/>
</dbReference>
<gene>
    <name evidence="4" type="ORF">Q5741_01025</name>
</gene>
<dbReference type="InterPro" id="IPR013830">
    <property type="entry name" value="SGNH_hydro"/>
</dbReference>
<dbReference type="EMBL" id="JAUQTB010000001">
    <property type="protein sequence ID" value="MDO7904992.1"/>
    <property type="molecule type" value="Genomic_DNA"/>
</dbReference>